<evidence type="ECO:0000259" key="1">
    <source>
        <dbReference type="Pfam" id="PF07238"/>
    </source>
</evidence>
<accession>A0A0S2TA93</accession>
<dbReference type="KEGG" id="tee:Tel_02065"/>
<dbReference type="EMBL" id="CP013099">
    <property type="protein sequence ID" value="ALP52019.1"/>
    <property type="molecule type" value="Genomic_DNA"/>
</dbReference>
<dbReference type="STRING" id="1748243.Tel_02065"/>
<gene>
    <name evidence="2" type="ORF">Tel_02065</name>
</gene>
<dbReference type="Proteomes" id="UP000055136">
    <property type="component" value="Chromosome"/>
</dbReference>
<feature type="domain" description="PilZ" evidence="1">
    <location>
        <begin position="11"/>
        <end position="86"/>
    </location>
</feature>
<evidence type="ECO:0000313" key="3">
    <source>
        <dbReference type="Proteomes" id="UP000055136"/>
    </source>
</evidence>
<dbReference type="GO" id="GO:0035438">
    <property type="term" value="F:cyclic-di-GMP binding"/>
    <property type="evidence" value="ECO:0007669"/>
    <property type="project" value="InterPro"/>
</dbReference>
<dbReference type="SUPFAM" id="SSF141371">
    <property type="entry name" value="PilZ domain-like"/>
    <property type="match status" value="1"/>
</dbReference>
<organism evidence="2 3">
    <name type="scientific">Candidatus Tenderia electrophaga</name>
    <dbReference type="NCBI Taxonomy" id="1748243"/>
    <lineage>
        <taxon>Bacteria</taxon>
        <taxon>Pseudomonadati</taxon>
        <taxon>Pseudomonadota</taxon>
        <taxon>Gammaproteobacteria</taxon>
        <taxon>Candidatus Tenderiales</taxon>
        <taxon>Candidatus Tenderiaceae</taxon>
        <taxon>Candidatus Tenderia</taxon>
    </lineage>
</organism>
<name>A0A0S2TA93_9GAMM</name>
<keyword evidence="3" id="KW-1185">Reference proteome</keyword>
<reference evidence="2" key="1">
    <citation type="submission" date="2015-10" db="EMBL/GenBank/DDBJ databases">
        <title>Description of Candidatus Tenderia electrophaga gen. nov, sp. nov., an Uncultivated Electroautotroph from a Biocathode Enrichment.</title>
        <authorList>
            <person name="Eddie B.J."/>
            <person name="Malanoski A.P."/>
            <person name="Wang Z."/>
            <person name="Hall R.J."/>
            <person name="Oh S.D."/>
            <person name="Heiner C."/>
            <person name="Lin B."/>
            <person name="Strycharz-Glaven S.M."/>
        </authorList>
    </citation>
    <scope>NUCLEOTIDE SEQUENCE [LARGE SCALE GENOMIC DNA]</scope>
    <source>
        <strain evidence="2">NRL1</strain>
    </source>
</reference>
<dbReference type="AlphaFoldDB" id="A0A0S2TA93"/>
<proteinExistence type="predicted"/>
<dbReference type="Gene3D" id="2.40.10.220">
    <property type="entry name" value="predicted glycosyltransferase like domains"/>
    <property type="match status" value="1"/>
</dbReference>
<dbReference type="InterPro" id="IPR009875">
    <property type="entry name" value="PilZ_domain"/>
</dbReference>
<dbReference type="Pfam" id="PF07238">
    <property type="entry name" value="PilZ"/>
    <property type="match status" value="1"/>
</dbReference>
<evidence type="ECO:0000313" key="2">
    <source>
        <dbReference type="EMBL" id="ALP52019.1"/>
    </source>
</evidence>
<sequence length="91" mass="10250">MIQDVLLRREGLGVLRCETRDISFEGACIETGLISVPASIEIELIFTHDDQYTAEVVRIGAQVVRAYGHGIGVNFQHYYDGSHRFLLKLLD</sequence>
<protein>
    <recommendedName>
        <fullName evidence="1">PilZ domain-containing protein</fullName>
    </recommendedName>
</protein>